<dbReference type="AlphaFoldDB" id="A0A916J825"/>
<evidence type="ECO:0000259" key="10">
    <source>
        <dbReference type="Pfam" id="PF21088"/>
    </source>
</evidence>
<dbReference type="Pfam" id="PF21088">
    <property type="entry name" value="MS_channel_1st"/>
    <property type="match status" value="1"/>
</dbReference>
<evidence type="ECO:0000259" key="8">
    <source>
        <dbReference type="Pfam" id="PF00924"/>
    </source>
</evidence>
<name>A0A916J825_9BACT</name>
<keyword evidence="4 7" id="KW-0812">Transmembrane</keyword>
<dbReference type="Gene3D" id="1.10.287.1260">
    <property type="match status" value="1"/>
</dbReference>
<evidence type="ECO:0000259" key="9">
    <source>
        <dbReference type="Pfam" id="PF21082"/>
    </source>
</evidence>
<evidence type="ECO:0000256" key="3">
    <source>
        <dbReference type="ARBA" id="ARBA00022475"/>
    </source>
</evidence>
<dbReference type="PANTHER" id="PTHR30221">
    <property type="entry name" value="SMALL-CONDUCTANCE MECHANOSENSITIVE CHANNEL"/>
    <property type="match status" value="1"/>
</dbReference>
<dbReference type="GO" id="GO:0005886">
    <property type="term" value="C:plasma membrane"/>
    <property type="evidence" value="ECO:0007669"/>
    <property type="project" value="UniProtKB-SubCell"/>
</dbReference>
<keyword evidence="5 7" id="KW-1133">Transmembrane helix</keyword>
<evidence type="ECO:0000256" key="6">
    <source>
        <dbReference type="ARBA" id="ARBA00023136"/>
    </source>
</evidence>
<dbReference type="Gene3D" id="2.30.30.60">
    <property type="match status" value="1"/>
</dbReference>
<dbReference type="InterPro" id="IPR011066">
    <property type="entry name" value="MscS_channel_C_sf"/>
</dbReference>
<accession>A0A916J825</accession>
<keyword evidence="3" id="KW-1003">Cell membrane</keyword>
<evidence type="ECO:0000256" key="2">
    <source>
        <dbReference type="ARBA" id="ARBA00008017"/>
    </source>
</evidence>
<protein>
    <submittedName>
        <fullName evidence="11">Small-conductance mechanosensitive channel</fullName>
    </submittedName>
</protein>
<feature type="transmembrane region" description="Helical" evidence="7">
    <location>
        <begin position="99"/>
        <end position="117"/>
    </location>
</feature>
<dbReference type="SUPFAM" id="SSF82689">
    <property type="entry name" value="Mechanosensitive channel protein MscS (YggB), C-terminal domain"/>
    <property type="match status" value="1"/>
</dbReference>
<evidence type="ECO:0000256" key="1">
    <source>
        <dbReference type="ARBA" id="ARBA00004651"/>
    </source>
</evidence>
<comment type="caution">
    <text evidence="11">The sequence shown here is derived from an EMBL/GenBank/DDBJ whole genome shotgun (WGS) entry which is preliminary data.</text>
</comment>
<dbReference type="InterPro" id="IPR023408">
    <property type="entry name" value="MscS_beta-dom_sf"/>
</dbReference>
<dbReference type="InterPro" id="IPR010920">
    <property type="entry name" value="LSM_dom_sf"/>
</dbReference>
<dbReference type="Pfam" id="PF00924">
    <property type="entry name" value="MS_channel_2nd"/>
    <property type="match status" value="1"/>
</dbReference>
<dbReference type="InterPro" id="IPR045275">
    <property type="entry name" value="MscS_archaea/bacteria_type"/>
</dbReference>
<keyword evidence="6 7" id="KW-0472">Membrane</keyword>
<feature type="domain" description="Mechanosensitive ion channel MscS C-terminal" evidence="9">
    <location>
        <begin position="193"/>
        <end position="276"/>
    </location>
</feature>
<comment type="similarity">
    <text evidence="2">Belongs to the MscS (TC 1.A.23) family.</text>
</comment>
<sequence length="296" mass="32600">MLPEMIVMQFSKFMDPMLAKLDHWFAEGIIIVPNLVMAVVLMFVFRYLSGYGSRFITRVLTRVSNNEALVGLLSAVTKIAILTIGVFFALGILGLEKTVASLVAGAGVLALALGFAFQDLTTNFISGAFIAIQRPIKVGDVIETNGYTGKVKSINLRSVILDNFAGQQVELPSKDIFQKPIVNFTFSGERRVQVDCGIAYSSDLTVAEQVALAAVRSMDFLSKTREVEFNYTRFADNSIDFQLFFWIDQHKVGPGTAKSEVIKALKKRFEENNIVIQVGKKESPKEADPHGTTSGK</sequence>
<evidence type="ECO:0000256" key="5">
    <source>
        <dbReference type="ARBA" id="ARBA00022989"/>
    </source>
</evidence>
<dbReference type="PANTHER" id="PTHR30221:SF1">
    <property type="entry name" value="SMALL-CONDUCTANCE MECHANOSENSITIVE CHANNEL"/>
    <property type="match status" value="1"/>
</dbReference>
<comment type="subcellular location">
    <subcellularLocation>
        <location evidence="1">Cell membrane</location>
        <topology evidence="1">Multi-pass membrane protein</topology>
    </subcellularLocation>
</comment>
<evidence type="ECO:0000256" key="4">
    <source>
        <dbReference type="ARBA" id="ARBA00022692"/>
    </source>
</evidence>
<dbReference type="GO" id="GO:0008381">
    <property type="term" value="F:mechanosensitive monoatomic ion channel activity"/>
    <property type="evidence" value="ECO:0007669"/>
    <property type="project" value="InterPro"/>
</dbReference>
<dbReference type="InterPro" id="IPR006685">
    <property type="entry name" value="MscS_channel_2nd"/>
</dbReference>
<feature type="transmembrane region" description="Helical" evidence="7">
    <location>
        <begin position="24"/>
        <end position="48"/>
    </location>
</feature>
<dbReference type="Pfam" id="PF21082">
    <property type="entry name" value="MS_channel_3rd"/>
    <property type="match status" value="1"/>
</dbReference>
<feature type="domain" description="Mechanosensitive ion channel transmembrane helices 2/3" evidence="10">
    <location>
        <begin position="76"/>
        <end position="118"/>
    </location>
</feature>
<dbReference type="SUPFAM" id="SSF50182">
    <property type="entry name" value="Sm-like ribonucleoproteins"/>
    <property type="match status" value="1"/>
</dbReference>
<evidence type="ECO:0000313" key="12">
    <source>
        <dbReference type="Proteomes" id="UP000680038"/>
    </source>
</evidence>
<dbReference type="Proteomes" id="UP000680038">
    <property type="component" value="Unassembled WGS sequence"/>
</dbReference>
<keyword evidence="12" id="KW-1185">Reference proteome</keyword>
<dbReference type="Gene3D" id="3.30.70.100">
    <property type="match status" value="1"/>
</dbReference>
<dbReference type="InterPro" id="IPR049278">
    <property type="entry name" value="MS_channel_C"/>
</dbReference>
<dbReference type="InterPro" id="IPR049142">
    <property type="entry name" value="MS_channel_1st"/>
</dbReference>
<proteinExistence type="inferred from homology"/>
<dbReference type="InterPro" id="IPR011014">
    <property type="entry name" value="MscS_channel_TM-2"/>
</dbReference>
<reference evidence="11" key="1">
    <citation type="submission" date="2021-04" db="EMBL/GenBank/DDBJ databases">
        <authorList>
            <person name="Rodrigo-Torres L."/>
            <person name="Arahal R. D."/>
            <person name="Lucena T."/>
        </authorList>
    </citation>
    <scope>NUCLEOTIDE SEQUENCE</scope>
    <source>
        <strain evidence="11">CECT 9275</strain>
    </source>
</reference>
<feature type="domain" description="Mechanosensitive ion channel MscS" evidence="8">
    <location>
        <begin position="119"/>
        <end position="185"/>
    </location>
</feature>
<feature type="transmembrane region" description="Helical" evidence="7">
    <location>
        <begin position="69"/>
        <end position="93"/>
    </location>
</feature>
<dbReference type="SUPFAM" id="SSF82861">
    <property type="entry name" value="Mechanosensitive channel protein MscS (YggB), transmembrane region"/>
    <property type="match status" value="1"/>
</dbReference>
<evidence type="ECO:0000256" key="7">
    <source>
        <dbReference type="SAM" id="Phobius"/>
    </source>
</evidence>
<dbReference type="EMBL" id="CAJRAF010000001">
    <property type="protein sequence ID" value="CAG4990195.1"/>
    <property type="molecule type" value="Genomic_DNA"/>
</dbReference>
<gene>
    <name evidence="11" type="primary">mscS_1</name>
    <name evidence="11" type="ORF">DYBT9275_00474</name>
</gene>
<evidence type="ECO:0000313" key="11">
    <source>
        <dbReference type="EMBL" id="CAG4990195.1"/>
    </source>
</evidence>
<organism evidence="11 12">
    <name type="scientific">Dyadobacter helix</name>
    <dbReference type="NCBI Taxonomy" id="2822344"/>
    <lineage>
        <taxon>Bacteria</taxon>
        <taxon>Pseudomonadati</taxon>
        <taxon>Bacteroidota</taxon>
        <taxon>Cytophagia</taxon>
        <taxon>Cytophagales</taxon>
        <taxon>Spirosomataceae</taxon>
        <taxon>Dyadobacter</taxon>
    </lineage>
</organism>